<dbReference type="Gene3D" id="3.40.190.10">
    <property type="entry name" value="Periplasmic binding protein-like II"/>
    <property type="match status" value="2"/>
</dbReference>
<feature type="chain" id="PRO_5039298307" evidence="7">
    <location>
        <begin position="26"/>
        <end position="299"/>
    </location>
</feature>
<proteinExistence type="inferred from homology"/>
<keyword evidence="3 7" id="KW-0732">Signal</keyword>
<evidence type="ECO:0000256" key="6">
    <source>
        <dbReference type="ARBA" id="ARBA00023288"/>
    </source>
</evidence>
<dbReference type="RefSeq" id="WP_134510832.1">
    <property type="nucleotide sequence ID" value="NZ_SOFM01000049.1"/>
</dbReference>
<evidence type="ECO:0000256" key="3">
    <source>
        <dbReference type="ARBA" id="ARBA00022729"/>
    </source>
</evidence>
<dbReference type="Proteomes" id="UP000297643">
    <property type="component" value="Unassembled WGS sequence"/>
</dbReference>
<dbReference type="AlphaFoldDB" id="A0A4R8W3X1"/>
<keyword evidence="5" id="KW-0564">Palmitate</keyword>
<dbReference type="PROSITE" id="PS51257">
    <property type="entry name" value="PROKAR_LIPOPROTEIN"/>
    <property type="match status" value="1"/>
</dbReference>
<dbReference type="PANTHER" id="PTHR30429">
    <property type="entry name" value="D-METHIONINE-BINDING LIPOPROTEIN METQ"/>
    <property type="match status" value="1"/>
</dbReference>
<dbReference type="SUPFAM" id="SSF53850">
    <property type="entry name" value="Periplasmic binding protein-like II"/>
    <property type="match status" value="1"/>
</dbReference>
<evidence type="ECO:0000256" key="4">
    <source>
        <dbReference type="ARBA" id="ARBA00023136"/>
    </source>
</evidence>
<dbReference type="Pfam" id="PF03180">
    <property type="entry name" value="Lipoprotein_9"/>
    <property type="match status" value="1"/>
</dbReference>
<keyword evidence="4" id="KW-0472">Membrane</keyword>
<evidence type="ECO:0000313" key="8">
    <source>
        <dbReference type="EMBL" id="TFB99949.1"/>
    </source>
</evidence>
<evidence type="ECO:0000256" key="7">
    <source>
        <dbReference type="SAM" id="SignalP"/>
    </source>
</evidence>
<keyword evidence="9" id="KW-1185">Reference proteome</keyword>
<sequence>MKKKLLAALAVLPLVALLAGCSGGAADASGSAASGDDKVVKIGVVGASDPYWAVYTKAAAAEGIKVEVVDFAVFEQPNPALSAGELDLNQFQHIVYLADYNVSSKQDLVPIGATAIYPLGLYSTKHKKVSEIKKGDTIAVPNDASNLARALLVLQSAKLVTLKDGGTIFSTLDDIDTGKSKVTVTALEASLTATSLPDVDGAVINNDFVEKAGLKFSDALAQDDPADPNSLPYVNVFAARAEDKDNPTYQKLVKIYQTTKAVQDGVLEVSGGSAELVQTPVADLVSSLAKVEKDTKAQK</sequence>
<dbReference type="InterPro" id="IPR004872">
    <property type="entry name" value="Lipoprotein_NlpA"/>
</dbReference>
<reference evidence="8 9" key="1">
    <citation type="submission" date="2019-03" db="EMBL/GenBank/DDBJ databases">
        <title>Genomics of glacier-inhabiting Cryobacterium strains.</title>
        <authorList>
            <person name="Liu Q."/>
            <person name="Xin Y.-H."/>
        </authorList>
    </citation>
    <scope>NUCLEOTIDE SEQUENCE [LARGE SCALE GENOMIC DNA]</scope>
    <source>
        <strain evidence="8 9">RHLT2-21</strain>
    </source>
</reference>
<evidence type="ECO:0000256" key="1">
    <source>
        <dbReference type="ARBA" id="ARBA00004635"/>
    </source>
</evidence>
<dbReference type="GO" id="GO:0016020">
    <property type="term" value="C:membrane"/>
    <property type="evidence" value="ECO:0007669"/>
    <property type="project" value="UniProtKB-SubCell"/>
</dbReference>
<comment type="caution">
    <text evidence="8">The sequence shown here is derived from an EMBL/GenBank/DDBJ whole genome shotgun (WGS) entry which is preliminary data.</text>
</comment>
<organism evidence="8 9">
    <name type="scientific">Cryobacterium mannosilyticum</name>
    <dbReference type="NCBI Taxonomy" id="1259190"/>
    <lineage>
        <taxon>Bacteria</taxon>
        <taxon>Bacillati</taxon>
        <taxon>Actinomycetota</taxon>
        <taxon>Actinomycetes</taxon>
        <taxon>Micrococcales</taxon>
        <taxon>Microbacteriaceae</taxon>
        <taxon>Cryobacterium</taxon>
    </lineage>
</organism>
<gene>
    <name evidence="8" type="ORF">E3O32_16040</name>
</gene>
<protein>
    <submittedName>
        <fullName evidence="8">Methionine ABC transporter substrate-binding protein</fullName>
    </submittedName>
</protein>
<dbReference type="EMBL" id="SOFM01000049">
    <property type="protein sequence ID" value="TFB99949.1"/>
    <property type="molecule type" value="Genomic_DNA"/>
</dbReference>
<comment type="similarity">
    <text evidence="2">Belongs to the NlpA lipoprotein family.</text>
</comment>
<name>A0A4R8W3X1_9MICO</name>
<evidence type="ECO:0000256" key="5">
    <source>
        <dbReference type="ARBA" id="ARBA00023139"/>
    </source>
</evidence>
<dbReference type="PANTHER" id="PTHR30429:SF3">
    <property type="entry name" value="LIPOPROTEIN"/>
    <property type="match status" value="1"/>
</dbReference>
<keyword evidence="6" id="KW-0449">Lipoprotein</keyword>
<accession>A0A4R8W3X1</accession>
<feature type="signal peptide" evidence="7">
    <location>
        <begin position="1"/>
        <end position="25"/>
    </location>
</feature>
<evidence type="ECO:0000313" key="9">
    <source>
        <dbReference type="Proteomes" id="UP000297643"/>
    </source>
</evidence>
<comment type="subcellular location">
    <subcellularLocation>
        <location evidence="1">Membrane</location>
        <topology evidence="1">Lipid-anchor</topology>
    </subcellularLocation>
</comment>
<evidence type="ECO:0000256" key="2">
    <source>
        <dbReference type="ARBA" id="ARBA00008973"/>
    </source>
</evidence>